<dbReference type="Proteomes" id="UP001605036">
    <property type="component" value="Unassembled WGS sequence"/>
</dbReference>
<gene>
    <name evidence="2" type="ORF">R1flu_018089</name>
</gene>
<feature type="compositionally biased region" description="Basic and acidic residues" evidence="1">
    <location>
        <begin position="186"/>
        <end position="200"/>
    </location>
</feature>
<comment type="caution">
    <text evidence="2">The sequence shown here is derived from an EMBL/GenBank/DDBJ whole genome shotgun (WGS) entry which is preliminary data.</text>
</comment>
<organism evidence="2 3">
    <name type="scientific">Riccia fluitans</name>
    <dbReference type="NCBI Taxonomy" id="41844"/>
    <lineage>
        <taxon>Eukaryota</taxon>
        <taxon>Viridiplantae</taxon>
        <taxon>Streptophyta</taxon>
        <taxon>Embryophyta</taxon>
        <taxon>Marchantiophyta</taxon>
        <taxon>Marchantiopsida</taxon>
        <taxon>Marchantiidae</taxon>
        <taxon>Marchantiales</taxon>
        <taxon>Ricciaceae</taxon>
        <taxon>Riccia</taxon>
    </lineage>
</organism>
<dbReference type="AlphaFoldDB" id="A0ABD1ZG80"/>
<feature type="region of interest" description="Disordered" evidence="1">
    <location>
        <begin position="178"/>
        <end position="220"/>
    </location>
</feature>
<evidence type="ECO:0000313" key="3">
    <source>
        <dbReference type="Proteomes" id="UP001605036"/>
    </source>
</evidence>
<name>A0ABD1ZG80_9MARC</name>
<keyword evidence="3" id="KW-1185">Reference proteome</keyword>
<proteinExistence type="predicted"/>
<accession>A0ABD1ZG80</accession>
<sequence>MQTELGPFRVRSSEEKARTSEVSCLAGPALMWTPENERGATRSKTIHFVVTPRASALAGSSRSACNHNSRVSWDSFLSTLTRRQTNLDSLLNIIKKREQSPRQRRGIETELQENWRNEFVRQRQMSEAASGNGPSGAPGSQQDCAIQMDGAGQFTGKNFESVKCVIMAGEDQPTFLAHPVIPFHPKTHEDDDPVKGKEQQQEVVGETSKQQQQQEEPDMV</sequence>
<reference evidence="2 3" key="1">
    <citation type="submission" date="2024-09" db="EMBL/GenBank/DDBJ databases">
        <title>Chromosome-scale assembly of Riccia fluitans.</title>
        <authorList>
            <person name="Paukszto L."/>
            <person name="Sawicki J."/>
            <person name="Karawczyk K."/>
            <person name="Piernik-Szablinska J."/>
            <person name="Szczecinska M."/>
            <person name="Mazdziarz M."/>
        </authorList>
    </citation>
    <scope>NUCLEOTIDE SEQUENCE [LARGE SCALE GENOMIC DNA]</scope>
    <source>
        <strain evidence="2">Rf_01</strain>
        <tissue evidence="2">Aerial parts of the thallus</tissue>
    </source>
</reference>
<feature type="region of interest" description="Disordered" evidence="1">
    <location>
        <begin position="122"/>
        <end position="144"/>
    </location>
</feature>
<dbReference type="EMBL" id="JBHFFA010000001">
    <property type="protein sequence ID" value="KAL2649961.1"/>
    <property type="molecule type" value="Genomic_DNA"/>
</dbReference>
<evidence type="ECO:0000256" key="1">
    <source>
        <dbReference type="SAM" id="MobiDB-lite"/>
    </source>
</evidence>
<evidence type="ECO:0000313" key="2">
    <source>
        <dbReference type="EMBL" id="KAL2649961.1"/>
    </source>
</evidence>
<feature type="compositionally biased region" description="Low complexity" evidence="1">
    <location>
        <begin position="126"/>
        <end position="140"/>
    </location>
</feature>
<protein>
    <submittedName>
        <fullName evidence="2">Uncharacterized protein</fullName>
    </submittedName>
</protein>